<reference evidence="1" key="1">
    <citation type="journal article" date="2020" name="Nature">
        <title>Giant virus diversity and host interactions through global metagenomics.</title>
        <authorList>
            <person name="Schulz F."/>
            <person name="Roux S."/>
            <person name="Paez-Espino D."/>
            <person name="Jungbluth S."/>
            <person name="Walsh D.A."/>
            <person name="Denef V.J."/>
            <person name="McMahon K.D."/>
            <person name="Konstantinidis K.T."/>
            <person name="Eloe-Fadrosh E.A."/>
            <person name="Kyrpides N.C."/>
            <person name="Woyke T."/>
        </authorList>
    </citation>
    <scope>NUCLEOTIDE SEQUENCE</scope>
    <source>
        <strain evidence="1">GVMAG-S-ERX555931-87</strain>
    </source>
</reference>
<name>A0A6C0FBF8_9ZZZZ</name>
<sequence length="178" mass="21361">MLKYKEEGTKISIYNNSINYDYPSQYQGVIRNVRGDSREHLHNIYNPLEKSLEWYSKEDKRYNLFYRECINGLEKLCGTYDKGSIIHHTLQHYITIIKNNLEDKETEKIKNEESPLLDELKNYWKDNEIDIIFTTINHINSCDDNLEKQVYLENINTILNYKEKKVKEYILKSSTSYN</sequence>
<dbReference type="AlphaFoldDB" id="A0A6C0FBF8"/>
<protein>
    <submittedName>
        <fullName evidence="1">Uncharacterized protein</fullName>
    </submittedName>
</protein>
<dbReference type="EMBL" id="MN738743">
    <property type="protein sequence ID" value="QHT36505.1"/>
    <property type="molecule type" value="Genomic_DNA"/>
</dbReference>
<organism evidence="1">
    <name type="scientific">viral metagenome</name>
    <dbReference type="NCBI Taxonomy" id="1070528"/>
    <lineage>
        <taxon>unclassified sequences</taxon>
        <taxon>metagenomes</taxon>
        <taxon>organismal metagenomes</taxon>
    </lineage>
</organism>
<evidence type="ECO:0000313" key="1">
    <source>
        <dbReference type="EMBL" id="QHT36505.1"/>
    </source>
</evidence>
<accession>A0A6C0FBF8</accession>
<proteinExistence type="predicted"/>